<dbReference type="AlphaFoldDB" id="A0AAD8NWG4"/>
<dbReference type="PANTHER" id="PTHR13052">
    <property type="entry name" value="NFRKB-RELATED"/>
    <property type="match status" value="1"/>
</dbReference>
<accession>A0AAD8NWG4</accession>
<evidence type="ECO:0000256" key="1">
    <source>
        <dbReference type="ARBA" id="ARBA00004123"/>
    </source>
</evidence>
<organism evidence="5 6">
    <name type="scientific">Tagetes erecta</name>
    <name type="common">African marigold</name>
    <dbReference type="NCBI Taxonomy" id="13708"/>
    <lineage>
        <taxon>Eukaryota</taxon>
        <taxon>Viridiplantae</taxon>
        <taxon>Streptophyta</taxon>
        <taxon>Embryophyta</taxon>
        <taxon>Tracheophyta</taxon>
        <taxon>Spermatophyta</taxon>
        <taxon>Magnoliopsida</taxon>
        <taxon>eudicotyledons</taxon>
        <taxon>Gunneridae</taxon>
        <taxon>Pentapetalae</taxon>
        <taxon>asterids</taxon>
        <taxon>campanulids</taxon>
        <taxon>Asterales</taxon>
        <taxon>Asteraceae</taxon>
        <taxon>Asteroideae</taxon>
        <taxon>Heliantheae alliance</taxon>
        <taxon>Tageteae</taxon>
        <taxon>Tagetes</taxon>
    </lineage>
</organism>
<evidence type="ECO:0000256" key="2">
    <source>
        <dbReference type="ARBA" id="ARBA00023242"/>
    </source>
</evidence>
<dbReference type="EMBL" id="JAUHHV010000005">
    <property type="protein sequence ID" value="KAK1423214.1"/>
    <property type="molecule type" value="Genomic_DNA"/>
</dbReference>
<comment type="subcellular location">
    <subcellularLocation>
        <location evidence="1">Nucleus</location>
    </subcellularLocation>
</comment>
<name>A0AAD8NWG4_TARER</name>
<dbReference type="CDD" id="cd21865">
    <property type="entry name" value="DEUBAD_NFRKB"/>
    <property type="match status" value="1"/>
</dbReference>
<feature type="domain" description="DEUBAD" evidence="4">
    <location>
        <begin position="66"/>
        <end position="177"/>
    </location>
</feature>
<proteinExistence type="predicted"/>
<dbReference type="InterPro" id="IPR024867">
    <property type="entry name" value="NFRKB"/>
</dbReference>
<protein>
    <recommendedName>
        <fullName evidence="4">DEUBAD domain-containing protein</fullName>
    </recommendedName>
</protein>
<evidence type="ECO:0000313" key="6">
    <source>
        <dbReference type="Proteomes" id="UP001229421"/>
    </source>
</evidence>
<feature type="region of interest" description="Disordered" evidence="3">
    <location>
        <begin position="187"/>
        <end position="206"/>
    </location>
</feature>
<dbReference type="GO" id="GO:0031011">
    <property type="term" value="C:Ino80 complex"/>
    <property type="evidence" value="ECO:0007669"/>
    <property type="project" value="InterPro"/>
</dbReference>
<sequence>MQKVKKKKYSHYEFDTKSRIFLEWDDRKERVVSKKEQISIAHRELTPFLPFIAHHQNVIGDVFAAPPELFELDNLTSLLSYEVWETHLSVQEREFLTQFLPEGAEPHKIVHELLAGNNFFFGNPFSKWGSSICSGYYHPDAVLRQEQSNKANKVAYYSELHDYHTKMIHSLQLWKERWTISMNPENLVQKTPRPKRDFHKSGSSHEIDLQYGPQHEICATSGSCSWDTDDKSCNSDSPDRSASNGEALVSASGTHLGNKYYNSSGGRLVARTHKKDKSRKLNMECGDGAKYMSYIKVSKEQHERVKSSMKQPNTSIQRRSLNLVLGNLDGFCVQPYEVFEEEEKQKLHDHWLHLAKKDLPAGFVNWGRWRSAKWQLSKSLREELEDKWKLNDGPILDLYNNQDAELMNGGQDDELITGAQNDELITDGQDEDAEQSSEEQHIDGETNNVTLIALEENMEQNVIPVYRSEADHNAEFHDITNNSCQDSDQNEHLPEIAVHNNTQNFCSVTINNNSDVITESDVFSSGLVDYPENIDHADASVGEQFPPPNAATEIWPLATLPNVYYQPTSVSQDYPPISQSSFLNRRSDIGDSFFNPYANQDRNDLLLHSVFKDPGNSSSHYLGASQFSRNLNSSLPLDPRLNIQQNIYADVANRFPIPRDESLLSLDQVQGWPGNSLVSLPMSAPSRHPLSQNWFSDNEVARDGWSGGVVVPSHDIRTGGQVVDESLYSVLSECNGLRSGVHYGSTELVQPGNYVDVGRESVLPTTTNGLPPRAGRGSGLNYMGGNEGQLGWMNLQRGLPENGGKPFARLWNDKDLG</sequence>
<reference evidence="5" key="1">
    <citation type="journal article" date="2023" name="bioRxiv">
        <title>Improved chromosome-level genome assembly for marigold (Tagetes erecta).</title>
        <authorList>
            <person name="Jiang F."/>
            <person name="Yuan L."/>
            <person name="Wang S."/>
            <person name="Wang H."/>
            <person name="Xu D."/>
            <person name="Wang A."/>
            <person name="Fan W."/>
        </authorList>
    </citation>
    <scope>NUCLEOTIDE SEQUENCE</scope>
    <source>
        <strain evidence="5">WSJ</strain>
        <tissue evidence="5">Leaf</tissue>
    </source>
</reference>
<keyword evidence="6" id="KW-1185">Reference proteome</keyword>
<evidence type="ECO:0000313" key="5">
    <source>
        <dbReference type="EMBL" id="KAK1423214.1"/>
    </source>
</evidence>
<gene>
    <name evidence="5" type="ORF">QVD17_18510</name>
</gene>
<evidence type="ECO:0000256" key="3">
    <source>
        <dbReference type="SAM" id="MobiDB-lite"/>
    </source>
</evidence>
<dbReference type="Proteomes" id="UP001229421">
    <property type="component" value="Unassembled WGS sequence"/>
</dbReference>
<dbReference type="InterPro" id="IPR044867">
    <property type="entry name" value="DEUBAD_dom"/>
</dbReference>
<dbReference type="PROSITE" id="PS51916">
    <property type="entry name" value="DEUBAD"/>
    <property type="match status" value="1"/>
</dbReference>
<dbReference type="PANTHER" id="PTHR13052:SF2">
    <property type="entry name" value="NUCLEAR FACTOR KAPPA-B-BINDING PROTEIN"/>
    <property type="match status" value="1"/>
</dbReference>
<comment type="caution">
    <text evidence="5">The sequence shown here is derived from an EMBL/GenBank/DDBJ whole genome shotgun (WGS) entry which is preliminary data.</text>
</comment>
<evidence type="ECO:0000259" key="4">
    <source>
        <dbReference type="PROSITE" id="PS51916"/>
    </source>
</evidence>
<keyword evidence="2" id="KW-0539">Nucleus</keyword>